<gene>
    <name evidence="4" type="ORF">BECKLFY1418A_GA0070994_11053</name>
</gene>
<reference evidence="4" key="1">
    <citation type="submission" date="2019-02" db="EMBL/GenBank/DDBJ databases">
        <authorList>
            <person name="Gruber-Vodicka R. H."/>
            <person name="Seah K. B. B."/>
        </authorList>
    </citation>
    <scope>NUCLEOTIDE SEQUENCE</scope>
    <source>
        <strain evidence="4">BECK_M6</strain>
    </source>
</reference>
<name>A0A450V4N1_9GAMM</name>
<feature type="region of interest" description="Disordered" evidence="1">
    <location>
        <begin position="184"/>
        <end position="218"/>
    </location>
</feature>
<proteinExistence type="predicted"/>
<dbReference type="InterPro" id="IPR041110">
    <property type="entry name" value="PBECR2"/>
</dbReference>
<sequence>MTSPASVTKLPFREAIDFFKSKLPMTTEEFRTLDKAHRDRAFVVSGATQTALLEDLYNAVAHARDEGLGYPDFRERFREITGKHGWAYDGKPAWRSRLVYDTNVTQSYNAGRYKQMMSIRHLRPYWRYRHTSFENPRLIHKGWDGMVVAANHPWWNTHFPQNGFLCKCKVDALSKLEAEREWKKRGKTGPDTPEIEWDKKTIGKTSDSPHTIRIPKGIDPGFGFNPGKVWLEPHTIPHVQGARTALKKRKKPWPADFTPPSVPGPTKLPEAALLSKDTRPEEAVDEFLSKFGADMESGTTFRDATGTGIAITKALFQDEKGEFGWLAYADNTKIEYMNLLADAIIAPDEIWWIWARDESGKKRWRLNRRYLKAFEIEGRNEYGIVAFEWGRKGWKAALEFIGKKGNEMERNTLFERMRDGKLMFSRETQN</sequence>
<feature type="domain" description="Phage head morphogenesis" evidence="2">
    <location>
        <begin position="57"/>
        <end position="170"/>
    </location>
</feature>
<evidence type="ECO:0000313" key="4">
    <source>
        <dbReference type="EMBL" id="VFJ99753.1"/>
    </source>
</evidence>
<evidence type="ECO:0000256" key="1">
    <source>
        <dbReference type="SAM" id="MobiDB-lite"/>
    </source>
</evidence>
<protein>
    <submittedName>
        <fullName evidence="4">Phage Mu protein F like protein</fullName>
    </submittedName>
</protein>
<accession>A0A450V4N1</accession>
<dbReference type="InterPro" id="IPR006528">
    <property type="entry name" value="Phage_head_morphogenesis_dom"/>
</dbReference>
<evidence type="ECO:0000259" key="2">
    <source>
        <dbReference type="Pfam" id="PF04233"/>
    </source>
</evidence>
<dbReference type="EMBL" id="CAADFH010000105">
    <property type="protein sequence ID" value="VFJ99753.1"/>
    <property type="molecule type" value="Genomic_DNA"/>
</dbReference>
<dbReference type="Pfam" id="PF04233">
    <property type="entry name" value="Phage_Mu_F"/>
    <property type="match status" value="1"/>
</dbReference>
<organism evidence="4">
    <name type="scientific">Candidatus Kentrum sp. LFY</name>
    <dbReference type="NCBI Taxonomy" id="2126342"/>
    <lineage>
        <taxon>Bacteria</taxon>
        <taxon>Pseudomonadati</taxon>
        <taxon>Pseudomonadota</taxon>
        <taxon>Gammaproteobacteria</taxon>
        <taxon>Candidatus Kentrum</taxon>
    </lineage>
</organism>
<feature type="domain" description="Phage-Barnase-EndoU-ColicinE5/D-RelE like nuclease 2" evidence="3">
    <location>
        <begin position="286"/>
        <end position="424"/>
    </location>
</feature>
<dbReference type="Pfam" id="PF18810">
    <property type="entry name" value="PBECR2"/>
    <property type="match status" value="1"/>
</dbReference>
<dbReference type="AlphaFoldDB" id="A0A450V4N1"/>
<feature type="region of interest" description="Disordered" evidence="1">
    <location>
        <begin position="247"/>
        <end position="268"/>
    </location>
</feature>
<evidence type="ECO:0000259" key="3">
    <source>
        <dbReference type="Pfam" id="PF18810"/>
    </source>
</evidence>